<dbReference type="AlphaFoldDB" id="A0A8S1CKJ8"/>
<keyword evidence="4" id="KW-0333">Golgi apparatus</keyword>
<reference evidence="8 9" key="1">
    <citation type="submission" date="2020-04" db="EMBL/GenBank/DDBJ databases">
        <authorList>
            <person name="Alioto T."/>
            <person name="Alioto T."/>
            <person name="Gomez Garrido J."/>
        </authorList>
    </citation>
    <scope>NUCLEOTIDE SEQUENCE [LARGE SCALE GENOMIC DNA]</scope>
</reference>
<dbReference type="PANTHER" id="PTHR12141:SF5">
    <property type="entry name" value="ARFAPTIN"/>
    <property type="match status" value="1"/>
</dbReference>
<dbReference type="GO" id="GO:0006886">
    <property type="term" value="P:intracellular protein transport"/>
    <property type="evidence" value="ECO:0007669"/>
    <property type="project" value="TreeGrafter"/>
</dbReference>
<evidence type="ECO:0000256" key="1">
    <source>
        <dbReference type="ARBA" id="ARBA00004394"/>
    </source>
</evidence>
<dbReference type="InterPro" id="IPR010504">
    <property type="entry name" value="AH_dom"/>
</dbReference>
<gene>
    <name evidence="8" type="ORF">CLODIP_2_CD12287</name>
</gene>
<evidence type="ECO:0000259" key="7">
    <source>
        <dbReference type="PROSITE" id="PS50870"/>
    </source>
</evidence>
<dbReference type="OrthoDB" id="9994780at2759"/>
<dbReference type="Proteomes" id="UP000494165">
    <property type="component" value="Unassembled WGS sequence"/>
</dbReference>
<dbReference type="SUPFAM" id="SSF103657">
    <property type="entry name" value="BAR/IMD domain-like"/>
    <property type="match status" value="1"/>
</dbReference>
<evidence type="ECO:0000256" key="3">
    <source>
        <dbReference type="ARBA" id="ARBA00022553"/>
    </source>
</evidence>
<dbReference type="CDD" id="cd07660">
    <property type="entry name" value="BAR_Arfaptin"/>
    <property type="match status" value="1"/>
</dbReference>
<dbReference type="GO" id="GO:0005829">
    <property type="term" value="C:cytosol"/>
    <property type="evidence" value="ECO:0007669"/>
    <property type="project" value="UniProtKB-ARBA"/>
</dbReference>
<feature type="region of interest" description="Disordered" evidence="6">
    <location>
        <begin position="30"/>
        <end position="58"/>
    </location>
</feature>
<keyword evidence="5" id="KW-0472">Membrane</keyword>
<dbReference type="FunFam" id="1.20.1270.60:FF:000003">
    <property type="entry name" value="arfaptin-2 isoform X1"/>
    <property type="match status" value="1"/>
</dbReference>
<feature type="compositionally biased region" description="Polar residues" evidence="6">
    <location>
        <begin position="39"/>
        <end position="48"/>
    </location>
</feature>
<dbReference type="GO" id="GO:0070273">
    <property type="term" value="F:phosphatidylinositol-4-phosphate binding"/>
    <property type="evidence" value="ECO:0007669"/>
    <property type="project" value="UniProtKB-ARBA"/>
</dbReference>
<organism evidence="8 9">
    <name type="scientific">Cloeon dipterum</name>
    <dbReference type="NCBI Taxonomy" id="197152"/>
    <lineage>
        <taxon>Eukaryota</taxon>
        <taxon>Metazoa</taxon>
        <taxon>Ecdysozoa</taxon>
        <taxon>Arthropoda</taxon>
        <taxon>Hexapoda</taxon>
        <taxon>Insecta</taxon>
        <taxon>Pterygota</taxon>
        <taxon>Palaeoptera</taxon>
        <taxon>Ephemeroptera</taxon>
        <taxon>Pisciforma</taxon>
        <taxon>Baetidae</taxon>
        <taxon>Cloeon</taxon>
    </lineage>
</organism>
<dbReference type="PROSITE" id="PS50870">
    <property type="entry name" value="AH"/>
    <property type="match status" value="1"/>
</dbReference>
<evidence type="ECO:0000256" key="6">
    <source>
        <dbReference type="SAM" id="MobiDB-lite"/>
    </source>
</evidence>
<dbReference type="Gene3D" id="1.20.1270.60">
    <property type="entry name" value="Arfaptin homology (AH) domain/BAR domain"/>
    <property type="match status" value="1"/>
</dbReference>
<dbReference type="InterPro" id="IPR030798">
    <property type="entry name" value="Arfaptin_fam"/>
</dbReference>
<evidence type="ECO:0000256" key="2">
    <source>
        <dbReference type="ARBA" id="ARBA00004601"/>
    </source>
</evidence>
<comment type="subcellular location">
    <subcellularLocation>
        <location evidence="1">Golgi apparatus membrane</location>
    </subcellularLocation>
    <subcellularLocation>
        <location evidence="2">Golgi apparatus</location>
        <location evidence="2">trans-Golgi network</location>
    </subcellularLocation>
</comment>
<dbReference type="InterPro" id="IPR027267">
    <property type="entry name" value="AH/BAR_dom_sf"/>
</dbReference>
<dbReference type="EMBL" id="CADEPI010000045">
    <property type="protein sequence ID" value="CAB3369398.1"/>
    <property type="molecule type" value="Genomic_DNA"/>
</dbReference>
<evidence type="ECO:0000313" key="8">
    <source>
        <dbReference type="EMBL" id="CAB3369398.1"/>
    </source>
</evidence>
<proteinExistence type="predicted"/>
<dbReference type="GO" id="GO:0000139">
    <property type="term" value="C:Golgi membrane"/>
    <property type="evidence" value="ECO:0007669"/>
    <property type="project" value="UniProtKB-SubCell"/>
</dbReference>
<evidence type="ECO:0000256" key="4">
    <source>
        <dbReference type="ARBA" id="ARBA00023034"/>
    </source>
</evidence>
<evidence type="ECO:0000256" key="5">
    <source>
        <dbReference type="ARBA" id="ARBA00023136"/>
    </source>
</evidence>
<comment type="caution">
    <text evidence="8">The sequence shown here is derived from an EMBL/GenBank/DDBJ whole genome shotgun (WGS) entry which is preliminary data.</text>
</comment>
<name>A0A8S1CKJ8_9INSE</name>
<dbReference type="GO" id="GO:0032588">
    <property type="term" value="C:trans-Golgi network membrane"/>
    <property type="evidence" value="ECO:0007669"/>
    <property type="project" value="TreeGrafter"/>
</dbReference>
<feature type="domain" description="AH" evidence="7">
    <location>
        <begin position="92"/>
        <end position="289"/>
    </location>
</feature>
<dbReference type="Pfam" id="PF06456">
    <property type="entry name" value="Arfaptin"/>
    <property type="match status" value="1"/>
</dbReference>
<dbReference type="PANTHER" id="PTHR12141">
    <property type="entry name" value="ARFAPTIN-RELATED"/>
    <property type="match status" value="1"/>
</dbReference>
<keyword evidence="3" id="KW-0597">Phosphoprotein</keyword>
<keyword evidence="9" id="KW-1185">Reference proteome</keyword>
<dbReference type="SMART" id="SM01015">
    <property type="entry name" value="Arfaptin"/>
    <property type="match status" value="1"/>
</dbReference>
<dbReference type="GO" id="GO:0019904">
    <property type="term" value="F:protein domain specific binding"/>
    <property type="evidence" value="ECO:0007669"/>
    <property type="project" value="InterPro"/>
</dbReference>
<accession>A0A8S1CKJ8</accession>
<protein>
    <recommendedName>
        <fullName evidence="7">AH domain-containing protein</fullName>
    </recommendedName>
</protein>
<sequence length="306" mass="34371">MMSNSASSPALAAKAADQELNSILSEMNQGHAEAALRSHATSLPTTPTGAPKNGDLFRNSASKMESVKNWGISTYKCTRQLVLEKLGKSSRTVDTELESQIELLRDTQRKYANILRLARALSSHFHHVVQTQHALGEAFSELAQKSPELQEEFLYNSETQRCLTKNGEALLSALHFFVNSVNTLCHKTIEDTLLTISQYEAARIEFDAYRTDLEALGQAPRTDPRIEEAQQNFDSHKTKFENLRADVAVKLKFLDENRIKVMHKQLVLFHNAISAYFSGNQQALESTLKQFNITVKPPSNPSWLEH</sequence>
<dbReference type="GO" id="GO:0034315">
    <property type="term" value="P:regulation of Arp2/3 complex-mediated actin nucleation"/>
    <property type="evidence" value="ECO:0007669"/>
    <property type="project" value="TreeGrafter"/>
</dbReference>
<evidence type="ECO:0000313" key="9">
    <source>
        <dbReference type="Proteomes" id="UP000494165"/>
    </source>
</evidence>